<sequence length="99" mass="11291">MNIFISYSRKDAAFVERLKTALEAGKIGITIDTESLAFGDNLQEFVDRSVRETDLTIAVISRNSLQSVLVVAEALETLMYEKVLGRKKYPADLQRHEWR</sequence>
<dbReference type="STRING" id="1499967.U27_04925"/>
<evidence type="ECO:0000259" key="1">
    <source>
        <dbReference type="PROSITE" id="PS50104"/>
    </source>
</evidence>
<dbReference type="PROSITE" id="PS50104">
    <property type="entry name" value="TIR"/>
    <property type="match status" value="1"/>
</dbReference>
<protein>
    <submittedName>
        <fullName evidence="2">TIR protein</fullName>
    </submittedName>
</protein>
<dbReference type="eggNOG" id="ENOG5033M9E">
    <property type="taxonomic scope" value="Bacteria"/>
</dbReference>
<feature type="domain" description="TIR" evidence="1">
    <location>
        <begin position="1"/>
        <end position="99"/>
    </location>
</feature>
<organism evidence="2">
    <name type="scientific">Vecturithrix granuli</name>
    <dbReference type="NCBI Taxonomy" id="1499967"/>
    <lineage>
        <taxon>Bacteria</taxon>
        <taxon>Candidatus Moduliflexota</taxon>
        <taxon>Candidatus Vecturitrichia</taxon>
        <taxon>Candidatus Vecturitrichales</taxon>
        <taxon>Candidatus Vecturitrichaceae</taxon>
        <taxon>Candidatus Vecturithrix</taxon>
    </lineage>
</organism>
<dbReference type="InterPro" id="IPR000157">
    <property type="entry name" value="TIR_dom"/>
</dbReference>
<keyword evidence="3" id="KW-1185">Reference proteome</keyword>
<dbReference type="InterPro" id="IPR035897">
    <property type="entry name" value="Toll_tir_struct_dom_sf"/>
</dbReference>
<dbReference type="Pfam" id="PF13676">
    <property type="entry name" value="TIR_2"/>
    <property type="match status" value="1"/>
</dbReference>
<dbReference type="GO" id="GO:0007165">
    <property type="term" value="P:signal transduction"/>
    <property type="evidence" value="ECO:0007669"/>
    <property type="project" value="InterPro"/>
</dbReference>
<evidence type="ECO:0000313" key="3">
    <source>
        <dbReference type="Proteomes" id="UP000030661"/>
    </source>
</evidence>
<gene>
    <name evidence="2" type="ORF">U27_04925</name>
</gene>
<dbReference type="SUPFAM" id="SSF52200">
    <property type="entry name" value="Toll/Interleukin receptor TIR domain"/>
    <property type="match status" value="1"/>
</dbReference>
<dbReference type="Proteomes" id="UP000030661">
    <property type="component" value="Unassembled WGS sequence"/>
</dbReference>
<accession>A0A081C048</accession>
<dbReference type="Gene3D" id="3.40.50.10140">
    <property type="entry name" value="Toll/interleukin-1 receptor homology (TIR) domain"/>
    <property type="match status" value="1"/>
</dbReference>
<dbReference type="EMBL" id="DF820466">
    <property type="protein sequence ID" value="GAK57953.1"/>
    <property type="molecule type" value="Genomic_DNA"/>
</dbReference>
<evidence type="ECO:0000313" key="2">
    <source>
        <dbReference type="EMBL" id="GAK57953.1"/>
    </source>
</evidence>
<name>A0A081C048_VECG1</name>
<proteinExistence type="predicted"/>
<reference evidence="2" key="1">
    <citation type="journal article" date="2015" name="PeerJ">
        <title>First genomic representation of candidate bacterial phylum KSB3 points to enhanced environmental sensing as a trigger of wastewater bulking.</title>
        <authorList>
            <person name="Sekiguchi Y."/>
            <person name="Ohashi A."/>
            <person name="Parks D.H."/>
            <person name="Yamauchi T."/>
            <person name="Tyson G.W."/>
            <person name="Hugenholtz P."/>
        </authorList>
    </citation>
    <scope>NUCLEOTIDE SEQUENCE [LARGE SCALE GENOMIC DNA]</scope>
</reference>
<dbReference type="HOGENOM" id="CLU_2314633_0_0_0"/>
<dbReference type="AlphaFoldDB" id="A0A081C048"/>